<name>A0A352ISN6_9GAMM</name>
<reference evidence="2 3" key="1">
    <citation type="journal article" date="2018" name="Nat. Biotechnol.">
        <title>A standardized bacterial taxonomy based on genome phylogeny substantially revises the tree of life.</title>
        <authorList>
            <person name="Parks D.H."/>
            <person name="Chuvochina M."/>
            <person name="Waite D.W."/>
            <person name="Rinke C."/>
            <person name="Skarshewski A."/>
            <person name="Chaumeil P.A."/>
            <person name="Hugenholtz P."/>
        </authorList>
    </citation>
    <scope>NUCLEOTIDE SEQUENCE [LARGE SCALE GENOMIC DNA]</scope>
    <source>
        <strain evidence="2">UBA9380</strain>
    </source>
</reference>
<sequence length="101" mass="11247">RWLDAKVGRGLGARLWILFNRAWGFDALFDRTLVRPWQTLVRVLRFDFINLGMNLPAVIARLCNAGLVRSQDGQLRTYAKVMVFGATVILVGLVMTQGGGA</sequence>
<evidence type="ECO:0000313" key="2">
    <source>
        <dbReference type="EMBL" id="HBC34469.1"/>
    </source>
</evidence>
<keyword evidence="1" id="KW-0472">Membrane</keyword>
<keyword evidence="1" id="KW-1133">Transmembrane helix</keyword>
<dbReference type="AlphaFoldDB" id="A0A352ISN6"/>
<evidence type="ECO:0000313" key="3">
    <source>
        <dbReference type="Proteomes" id="UP000263489"/>
    </source>
</evidence>
<dbReference type="Gene3D" id="1.20.5.2700">
    <property type="match status" value="1"/>
</dbReference>
<dbReference type="Proteomes" id="UP000263489">
    <property type="component" value="Unassembled WGS sequence"/>
</dbReference>
<comment type="caution">
    <text evidence="2">The sequence shown here is derived from an EMBL/GenBank/DDBJ whole genome shotgun (WGS) entry which is preliminary data.</text>
</comment>
<protein>
    <submittedName>
        <fullName evidence="2">NADH-quinone oxidoreductase subunit L</fullName>
    </submittedName>
</protein>
<gene>
    <name evidence="2" type="ORF">DC045_09155</name>
</gene>
<proteinExistence type="predicted"/>
<organism evidence="2 3">
    <name type="scientific">Marinobacter adhaerens</name>
    <dbReference type="NCBI Taxonomy" id="1033846"/>
    <lineage>
        <taxon>Bacteria</taxon>
        <taxon>Pseudomonadati</taxon>
        <taxon>Pseudomonadota</taxon>
        <taxon>Gammaproteobacteria</taxon>
        <taxon>Pseudomonadales</taxon>
        <taxon>Marinobacteraceae</taxon>
        <taxon>Marinobacter</taxon>
    </lineage>
</organism>
<keyword evidence="1" id="KW-0812">Transmembrane</keyword>
<accession>A0A352ISN6</accession>
<dbReference type="EMBL" id="DNNA01000148">
    <property type="protein sequence ID" value="HBC34469.1"/>
    <property type="molecule type" value="Genomic_DNA"/>
</dbReference>
<evidence type="ECO:0000256" key="1">
    <source>
        <dbReference type="SAM" id="Phobius"/>
    </source>
</evidence>
<feature type="non-terminal residue" evidence="2">
    <location>
        <position position="1"/>
    </location>
</feature>
<feature type="transmembrane region" description="Helical" evidence="1">
    <location>
        <begin position="77"/>
        <end position="95"/>
    </location>
</feature>